<feature type="signal peptide" evidence="1">
    <location>
        <begin position="1"/>
        <end position="21"/>
    </location>
</feature>
<dbReference type="OrthoDB" id="5382295at2"/>
<evidence type="ECO:0000256" key="1">
    <source>
        <dbReference type="SAM" id="SignalP"/>
    </source>
</evidence>
<sequence>MRTKKLLIIIAILLMMSAAYAQETNKQKFKKLEWLVGKWIRTNPEAGQAGYETWNKVTDLKLSGKGVTLKGKETIFLEHLEFIVKGKDIFYSVLVTGEKLPTYFKLTALSANGFTCENPKHDFPKKITYQRNGKKVKATISGNGQSMDYNFVAED</sequence>
<comment type="caution">
    <text evidence="3">The sequence shown here is derived from an EMBL/GenBank/DDBJ whole genome shotgun (WGS) entry which is preliminary data.</text>
</comment>
<dbReference type="InterPro" id="IPR046232">
    <property type="entry name" value="DUF6265"/>
</dbReference>
<keyword evidence="1" id="KW-0732">Signal</keyword>
<accession>A0A4R0NIE2</accession>
<dbReference type="RefSeq" id="WP_131607577.1">
    <property type="nucleotide sequence ID" value="NZ_SJSM01000002.1"/>
</dbReference>
<name>A0A4R0NIE2_9SPHI</name>
<dbReference type="AlphaFoldDB" id="A0A4R0NIE2"/>
<keyword evidence="4" id="KW-1185">Reference proteome</keyword>
<evidence type="ECO:0000259" key="2">
    <source>
        <dbReference type="Pfam" id="PF19780"/>
    </source>
</evidence>
<gene>
    <name evidence="3" type="ORF">EZ444_04780</name>
</gene>
<protein>
    <recommendedName>
        <fullName evidence="2">DUF6265 domain-containing protein</fullName>
    </recommendedName>
</protein>
<dbReference type="Proteomes" id="UP000291117">
    <property type="component" value="Unassembled WGS sequence"/>
</dbReference>
<organism evidence="3 4">
    <name type="scientific">Pedobacter hiemivivus</name>
    <dbReference type="NCBI Taxonomy" id="2530454"/>
    <lineage>
        <taxon>Bacteria</taxon>
        <taxon>Pseudomonadati</taxon>
        <taxon>Bacteroidota</taxon>
        <taxon>Sphingobacteriia</taxon>
        <taxon>Sphingobacteriales</taxon>
        <taxon>Sphingobacteriaceae</taxon>
        <taxon>Pedobacter</taxon>
    </lineage>
</organism>
<evidence type="ECO:0000313" key="3">
    <source>
        <dbReference type="EMBL" id="TCC98594.1"/>
    </source>
</evidence>
<dbReference type="Pfam" id="PF19780">
    <property type="entry name" value="DUF6265"/>
    <property type="match status" value="1"/>
</dbReference>
<reference evidence="3 4" key="1">
    <citation type="submission" date="2019-02" db="EMBL/GenBank/DDBJ databases">
        <title>Pedobacter sp. RP-3-8 sp. nov., isolated from Arctic soil.</title>
        <authorList>
            <person name="Dahal R.H."/>
        </authorList>
    </citation>
    <scope>NUCLEOTIDE SEQUENCE [LARGE SCALE GENOMIC DNA]</scope>
    <source>
        <strain evidence="3 4">RP-3-8</strain>
    </source>
</reference>
<feature type="domain" description="DUF6265" evidence="2">
    <location>
        <begin position="33"/>
        <end position="141"/>
    </location>
</feature>
<dbReference type="EMBL" id="SJSM01000002">
    <property type="protein sequence ID" value="TCC98594.1"/>
    <property type="molecule type" value="Genomic_DNA"/>
</dbReference>
<proteinExistence type="predicted"/>
<evidence type="ECO:0000313" key="4">
    <source>
        <dbReference type="Proteomes" id="UP000291117"/>
    </source>
</evidence>
<feature type="chain" id="PRO_5020741933" description="DUF6265 domain-containing protein" evidence="1">
    <location>
        <begin position="22"/>
        <end position="155"/>
    </location>
</feature>